<dbReference type="Proteomes" id="UP000321222">
    <property type="component" value="Chromosome"/>
</dbReference>
<dbReference type="AlphaFoldDB" id="A0A5B9FV41"/>
<keyword evidence="1" id="KW-0732">Signal</keyword>
<dbReference type="EMBL" id="CP042831">
    <property type="protein sequence ID" value="QEE48622.1"/>
    <property type="molecule type" value="Genomic_DNA"/>
</dbReference>
<keyword evidence="3" id="KW-1185">Reference proteome</keyword>
<evidence type="ECO:0000313" key="3">
    <source>
        <dbReference type="Proteomes" id="UP000321222"/>
    </source>
</evidence>
<dbReference type="KEGG" id="fak:FUA48_03255"/>
<evidence type="ECO:0000256" key="1">
    <source>
        <dbReference type="SAM" id="SignalP"/>
    </source>
</evidence>
<protein>
    <submittedName>
        <fullName evidence="2">Uncharacterized protein</fullName>
    </submittedName>
</protein>
<dbReference type="RefSeq" id="WP_147582118.1">
    <property type="nucleotide sequence ID" value="NZ_CP042831.1"/>
</dbReference>
<feature type="chain" id="PRO_5022864691" evidence="1">
    <location>
        <begin position="21"/>
        <end position="540"/>
    </location>
</feature>
<gene>
    <name evidence="2" type="ORF">FUA48_03255</name>
</gene>
<sequence length="540" mass="62863">MMKKHLMLLALLLNAWITMAQKELSADYSYTVSNTYEVCDGFEKFYFSKNDQILTIKIKRKEIFIQKFDSKEEKIVFKSKKRYEVAKLFPKDVQLEKLMEIGNRYYLFYSLWDGRVEQLFSREIDFDKGEFIGKNTLVLKVEGKVTGSAMGAFYILPDGAAKFNFVTSKEGNKILIHYTKKPKKKRDTKSWNIIGVCLMDENANVTSQQEVKMPYTRRRMGISDYAIDAEANTYMMANVYHDDSEEMSKKDKSVNYHLELFKIPAGSTEINITKIEIKDNFVFAKKLFEDKEGNIVCTGFYNNTDEYDADGIAVIKIHKERGQYNIFTHEIPTEIVKSYLSEKERKEIDKGDDPNVDMLWLWYRDLVTNEDGSMVLFIEHFSIGSVFSPTPDKPLENTYTTNFRDILVTKIDAQGNLSWMKKLPKRQVGLQYKGGLSFKYINVGNYHYVFFLDDIKNHNLSKDQAPEEYFDGRDGYFTSFKIKDTDGSYVNSPVFNLQDVEGMPVYQFGIGRIVEVAENYFAVEVYKKEKEDVMIKVHIN</sequence>
<organism evidence="2 3">
    <name type="scientific">Flavobacterium alkalisoli</name>
    <dbReference type="NCBI Taxonomy" id="2602769"/>
    <lineage>
        <taxon>Bacteria</taxon>
        <taxon>Pseudomonadati</taxon>
        <taxon>Bacteroidota</taxon>
        <taxon>Flavobacteriia</taxon>
        <taxon>Flavobacteriales</taxon>
        <taxon>Flavobacteriaceae</taxon>
        <taxon>Flavobacterium</taxon>
    </lineage>
</organism>
<proteinExistence type="predicted"/>
<name>A0A5B9FV41_9FLAO</name>
<feature type="signal peptide" evidence="1">
    <location>
        <begin position="1"/>
        <end position="20"/>
    </location>
</feature>
<accession>A0A5B9FV41</accession>
<reference evidence="2 3" key="1">
    <citation type="submission" date="2019-08" db="EMBL/GenBank/DDBJ databases">
        <title>Flavobacterium alkalisoli sp. nov., isolated from rhizosphere soil of Suaeda salsa.</title>
        <authorList>
            <person name="Sun J.-Q."/>
            <person name="Xu L."/>
        </authorList>
    </citation>
    <scope>NUCLEOTIDE SEQUENCE [LARGE SCALE GENOMIC DNA]</scope>
    <source>
        <strain evidence="2 3">XS-5</strain>
    </source>
</reference>
<dbReference type="OrthoDB" id="613240at2"/>
<evidence type="ECO:0000313" key="2">
    <source>
        <dbReference type="EMBL" id="QEE48622.1"/>
    </source>
</evidence>